<dbReference type="AlphaFoldDB" id="A0A7W3PJS0"/>
<dbReference type="InterPro" id="IPR017853">
    <property type="entry name" value="GH"/>
</dbReference>
<keyword evidence="3 7" id="KW-0378">Hydrolase</keyword>
<sequence length="713" mass="77263">MQRRSGLRTSELHLRLGGTSLVLDTPESGLPSIVHWGPDLGDVTEEALAGLVTASRPQRVSGGVDEPTRLTLLPLQADGWQGTPGLVGSRAGAGFAPSFQVTDLTADDAGLVLTADDAEAALRLRIELRLDEHGLLHQTLRLTNSGDDVYDLHELAATFPLPHTAGEVLDTTGRHLRERTPQRHAMTVGRYDRESRRGRPGADATLLLAAGTPGFGFERGLVHAVHLAWSGNHRVSVERTITGSSLARVAELLGAGEIRLVPGESYDSPEAIGSWGDGLTELSGRYHRLLRSRPQHPASERPVTLNTWEAVYFDHDLARLSALADAGARVGAERFVLDDGWFRGRRDDTSGLGDWYVDDDVWPDGLTPIIDHVTGLGMQFGLWVEPEMVNPDSDLARAHPDWILSAGSRLPVSARQQQVLDLSNPAASAYLLERLDALLTEYDIAYLKWDHNRDLLEAGAGSPAHPAVHENVVALYRLLDELRSRHPFVEIESCASGGARVDLGILDRTDRIWASDCIDPIERLTIQRYTNLLVPYELMGAHVSGPRSHSTGRRHDLSLRAGVALPGHFGIEWDISALDPEVEAELTAWVAAHKGHRELLHHGTAVHADLPDASMDLRGVVSPGRDRALYTFTQVTASASYPPGPVTFPGLDDERSYRVALADPTATLGGPGQSALPWTLDGVVVPGRALRLGGVQAPVLFPESLVLIEVTPA</sequence>
<dbReference type="GO" id="GO:0004557">
    <property type="term" value="F:alpha-galactosidase activity"/>
    <property type="evidence" value="ECO:0007669"/>
    <property type="project" value="UniProtKB-EC"/>
</dbReference>
<proteinExistence type="predicted"/>
<evidence type="ECO:0000313" key="8">
    <source>
        <dbReference type="Proteomes" id="UP000321154"/>
    </source>
</evidence>
<dbReference type="PANTHER" id="PTHR43053:SF3">
    <property type="entry name" value="ALPHA-GALACTOSIDASE C-RELATED"/>
    <property type="match status" value="1"/>
</dbReference>
<evidence type="ECO:0000256" key="4">
    <source>
        <dbReference type="ARBA" id="ARBA00023295"/>
    </source>
</evidence>
<dbReference type="Gene3D" id="2.70.98.60">
    <property type="entry name" value="alpha-galactosidase from lactobacil brevis"/>
    <property type="match status" value="1"/>
</dbReference>
<feature type="domain" description="Glycosyl hydrolase family 36 N-terminal" evidence="5">
    <location>
        <begin position="29"/>
        <end position="246"/>
    </location>
</feature>
<keyword evidence="8" id="KW-1185">Reference proteome</keyword>
<evidence type="ECO:0000313" key="9">
    <source>
        <dbReference type="Proteomes" id="UP000522688"/>
    </source>
</evidence>
<evidence type="ECO:0000259" key="5">
    <source>
        <dbReference type="Pfam" id="PF16875"/>
    </source>
</evidence>
<evidence type="ECO:0000313" key="7">
    <source>
        <dbReference type="EMBL" id="MBA8814211.1"/>
    </source>
</evidence>
<evidence type="ECO:0000256" key="2">
    <source>
        <dbReference type="ARBA" id="ARBA00012755"/>
    </source>
</evidence>
<evidence type="ECO:0000256" key="3">
    <source>
        <dbReference type="ARBA" id="ARBA00022801"/>
    </source>
</evidence>
<dbReference type="InterPro" id="IPR002252">
    <property type="entry name" value="Glyco_hydro_36"/>
</dbReference>
<dbReference type="Proteomes" id="UP000522688">
    <property type="component" value="Unassembled WGS sequence"/>
</dbReference>
<dbReference type="Pfam" id="PF02065">
    <property type="entry name" value="Melibiase"/>
    <property type="match status" value="1"/>
</dbReference>
<dbReference type="RefSeq" id="WP_146855670.1">
    <property type="nucleotide sequence ID" value="NZ_BAAAHR010000007.1"/>
</dbReference>
<dbReference type="EMBL" id="BJUV01000018">
    <property type="protein sequence ID" value="GEK83695.1"/>
    <property type="molecule type" value="Genomic_DNA"/>
</dbReference>
<dbReference type="PRINTS" id="PR00743">
    <property type="entry name" value="GLHYDRLASE36"/>
</dbReference>
<organism evidence="7 9">
    <name type="scientific">Frigoribacterium faeni</name>
    <dbReference type="NCBI Taxonomy" id="145483"/>
    <lineage>
        <taxon>Bacteria</taxon>
        <taxon>Bacillati</taxon>
        <taxon>Actinomycetota</taxon>
        <taxon>Actinomycetes</taxon>
        <taxon>Micrococcales</taxon>
        <taxon>Microbacteriaceae</taxon>
        <taxon>Frigoribacterium</taxon>
    </lineage>
</organism>
<reference evidence="7 9" key="2">
    <citation type="submission" date="2020-07" db="EMBL/GenBank/DDBJ databases">
        <title>Sequencing the genomes of 1000 actinobacteria strains.</title>
        <authorList>
            <person name="Klenk H.-P."/>
        </authorList>
    </citation>
    <scope>NUCLEOTIDE SEQUENCE [LARGE SCALE GENOMIC DNA]</scope>
    <source>
        <strain evidence="7 9">DSM 10309</strain>
    </source>
</reference>
<dbReference type="FunFam" id="3.20.20.70:FF:000118">
    <property type="entry name" value="Alpha-galactosidase"/>
    <property type="match status" value="1"/>
</dbReference>
<dbReference type="InterPro" id="IPR013785">
    <property type="entry name" value="Aldolase_TIM"/>
</dbReference>
<dbReference type="SUPFAM" id="SSF51445">
    <property type="entry name" value="(Trans)glycosidases"/>
    <property type="match status" value="1"/>
</dbReference>
<accession>A0A7W3PJS0</accession>
<dbReference type="InterPro" id="IPR031704">
    <property type="entry name" value="Glyco_hydro_36_N"/>
</dbReference>
<dbReference type="Pfam" id="PF16875">
    <property type="entry name" value="Glyco_hydro_36N"/>
    <property type="match status" value="1"/>
</dbReference>
<dbReference type="Gene3D" id="3.20.20.70">
    <property type="entry name" value="Aldolase class I"/>
    <property type="match status" value="1"/>
</dbReference>
<dbReference type="EMBL" id="JACGWW010000003">
    <property type="protein sequence ID" value="MBA8814211.1"/>
    <property type="molecule type" value="Genomic_DNA"/>
</dbReference>
<evidence type="ECO:0000313" key="6">
    <source>
        <dbReference type="EMBL" id="GEK83695.1"/>
    </source>
</evidence>
<reference evidence="6 8" key="1">
    <citation type="submission" date="2019-07" db="EMBL/GenBank/DDBJ databases">
        <title>Whole genome shotgun sequence of Frigoribacterium faeni NBRC 103066.</title>
        <authorList>
            <person name="Hosoyama A."/>
            <person name="Uohara A."/>
            <person name="Ohji S."/>
            <person name="Ichikawa N."/>
        </authorList>
    </citation>
    <scope>NUCLEOTIDE SEQUENCE [LARGE SCALE GENOMIC DNA]</scope>
    <source>
        <strain evidence="6 8">NBRC 103066</strain>
    </source>
</reference>
<dbReference type="Proteomes" id="UP000321154">
    <property type="component" value="Unassembled WGS sequence"/>
</dbReference>
<dbReference type="EC" id="3.2.1.22" evidence="2"/>
<dbReference type="OrthoDB" id="9758822at2"/>
<comment type="caution">
    <text evidence="7">The sequence shown here is derived from an EMBL/GenBank/DDBJ whole genome shotgun (WGS) entry which is preliminary data.</text>
</comment>
<name>A0A7W3PJS0_9MICO</name>
<gene>
    <name evidence="6" type="primary">galA</name>
    <name evidence="7" type="ORF">FB463_002477</name>
    <name evidence="6" type="ORF">FFA01_20040</name>
</gene>
<dbReference type="GO" id="GO:0016052">
    <property type="term" value="P:carbohydrate catabolic process"/>
    <property type="evidence" value="ECO:0007669"/>
    <property type="project" value="InterPro"/>
</dbReference>
<dbReference type="CDD" id="cd14791">
    <property type="entry name" value="GH36"/>
    <property type="match status" value="1"/>
</dbReference>
<comment type="catalytic activity">
    <reaction evidence="1">
        <text>Hydrolysis of terminal, non-reducing alpha-D-galactose residues in alpha-D-galactosides, including galactose oligosaccharides, galactomannans and galactolipids.</text>
        <dbReference type="EC" id="3.2.1.22"/>
    </reaction>
</comment>
<evidence type="ECO:0000256" key="1">
    <source>
        <dbReference type="ARBA" id="ARBA00001255"/>
    </source>
</evidence>
<dbReference type="InterPro" id="IPR050985">
    <property type="entry name" value="Alpha-glycosidase_related"/>
</dbReference>
<keyword evidence="4 7" id="KW-0326">Glycosidase</keyword>
<dbReference type="PANTHER" id="PTHR43053">
    <property type="entry name" value="GLYCOSIDASE FAMILY 31"/>
    <property type="match status" value="1"/>
</dbReference>
<protein>
    <recommendedName>
        <fullName evidence="2">alpha-galactosidase</fullName>
        <ecNumber evidence="2">3.2.1.22</ecNumber>
    </recommendedName>
</protein>
<dbReference type="InterPro" id="IPR038417">
    <property type="entry name" value="Alpga-gal_N_sf"/>
</dbReference>